<evidence type="ECO:0000256" key="8">
    <source>
        <dbReference type="ARBA" id="ARBA00068659"/>
    </source>
</evidence>
<dbReference type="Pfam" id="PF00745">
    <property type="entry name" value="GlutR_dimer"/>
    <property type="match status" value="1"/>
</dbReference>
<dbReference type="InterPro" id="IPR036291">
    <property type="entry name" value="NAD(P)-bd_dom_sf"/>
</dbReference>
<evidence type="ECO:0000313" key="18">
    <source>
        <dbReference type="EMBL" id="SKC23624.1"/>
    </source>
</evidence>
<dbReference type="RefSeq" id="WP_079558589.1">
    <property type="nucleotide sequence ID" value="NZ_CP021904.1"/>
</dbReference>
<dbReference type="GO" id="GO:0050661">
    <property type="term" value="F:NADP binding"/>
    <property type="evidence" value="ECO:0007669"/>
    <property type="project" value="InterPro"/>
</dbReference>
<dbReference type="Proteomes" id="UP000191055">
    <property type="component" value="Unassembled WGS sequence"/>
</dbReference>
<dbReference type="FunFam" id="3.30.460.30:FF:000001">
    <property type="entry name" value="Glutamyl-tRNA reductase"/>
    <property type="match status" value="1"/>
</dbReference>
<evidence type="ECO:0000259" key="16">
    <source>
        <dbReference type="Pfam" id="PF01488"/>
    </source>
</evidence>
<feature type="domain" description="Quinate/shikimate 5-dehydrogenase/glutamyl-tRNA reductase" evidence="16">
    <location>
        <begin position="175"/>
        <end position="304"/>
    </location>
</feature>
<dbReference type="InterPro" id="IPR015896">
    <property type="entry name" value="4pyrrol_synth_GluRdtase_dimer"/>
</dbReference>
<comment type="miscellaneous">
    <text evidence="9">During catalysis, the active site Cys acts as a nucleophile attacking the alpha-carbonyl group of tRNA-bound glutamate with the formation of a thioester intermediate between enzyme and glutamate, and the concomitant release of tRNA(Glu). The thioester intermediate is finally reduced by direct hydride transfer from NADPH, to form the product GSA.</text>
</comment>
<evidence type="ECO:0000256" key="6">
    <source>
        <dbReference type="ARBA" id="ARBA00023244"/>
    </source>
</evidence>
<dbReference type="OrthoDB" id="9795543at2"/>
<dbReference type="PANTHER" id="PTHR43013:SF1">
    <property type="entry name" value="GLUTAMYL-TRNA REDUCTASE"/>
    <property type="match status" value="1"/>
</dbReference>
<dbReference type="GO" id="GO:0008883">
    <property type="term" value="F:glutamyl-tRNA reductase activity"/>
    <property type="evidence" value="ECO:0007669"/>
    <property type="project" value="UniProtKB-UniRule"/>
</dbReference>
<evidence type="ECO:0000256" key="7">
    <source>
        <dbReference type="ARBA" id="ARBA00047464"/>
    </source>
</evidence>
<evidence type="ECO:0000256" key="2">
    <source>
        <dbReference type="ARBA" id="ARBA00005916"/>
    </source>
</evidence>
<feature type="binding site" evidence="9 11">
    <location>
        <begin position="48"/>
        <end position="51"/>
    </location>
    <ligand>
        <name>substrate</name>
    </ligand>
</feature>
<evidence type="ECO:0000259" key="15">
    <source>
        <dbReference type="Pfam" id="PF00745"/>
    </source>
</evidence>
<comment type="catalytic activity">
    <reaction evidence="7 9 14">
        <text>(S)-4-amino-5-oxopentanoate + tRNA(Glu) + NADP(+) = L-glutamyl-tRNA(Glu) + NADPH + H(+)</text>
        <dbReference type="Rhea" id="RHEA:12344"/>
        <dbReference type="Rhea" id="RHEA-COMP:9663"/>
        <dbReference type="Rhea" id="RHEA-COMP:9680"/>
        <dbReference type="ChEBI" id="CHEBI:15378"/>
        <dbReference type="ChEBI" id="CHEBI:57501"/>
        <dbReference type="ChEBI" id="CHEBI:57783"/>
        <dbReference type="ChEBI" id="CHEBI:58349"/>
        <dbReference type="ChEBI" id="CHEBI:78442"/>
        <dbReference type="ChEBI" id="CHEBI:78520"/>
        <dbReference type="EC" id="1.2.1.70"/>
    </reaction>
</comment>
<evidence type="ECO:0000256" key="4">
    <source>
        <dbReference type="ARBA" id="ARBA00022857"/>
    </source>
</evidence>
<feature type="domain" description="Glutamyl-tRNA reductase N-terminal" evidence="17">
    <location>
        <begin position="5"/>
        <end position="156"/>
    </location>
</feature>
<feature type="binding site" evidence="9 11">
    <location>
        <position position="120"/>
    </location>
    <ligand>
        <name>substrate</name>
    </ligand>
</feature>
<dbReference type="SUPFAM" id="SSF51735">
    <property type="entry name" value="NAD(P)-binding Rossmann-fold domains"/>
    <property type="match status" value="1"/>
</dbReference>
<dbReference type="InterPro" id="IPR000343">
    <property type="entry name" value="4pyrrol_synth_GluRdtase"/>
</dbReference>
<proteinExistence type="inferred from homology"/>
<keyword evidence="5 9" id="KW-0560">Oxidoreductase</keyword>
<sequence length="416" mass="46737">MIGVIGVSQKSAPVKVREQLALDSAEADLLAEKIMAANYFKDLVILSTCNRTEIYFSAEGICSSGATKLVQKALFQIKQFDEDIQPYLFNYFHEDTVRHLFRVTSGLDSMILGEYQIVSQIKSSYTEAEERGSIGTLFHRFFNKALECSKQVRMSTPFNRGACSVSSAAVEKCFEQFPDLPERNILIIGTGDTGELVLKNLHKKGCQNISLINRTEETAQQLATAFNCSVLPYNNLLGGLHDAEVIITSVAGKEPILNAGLVQPHLNGHANILMIDLGVPRNLDTDITAIPSITLYNIDDLEEVIAMNAERKQEFVEVAEEIVETKVDEFTHWLNQQKLAPAIQNIDKVIDAVYEKELKVFTKDFSEEELQQIQKFNRHMSKKLKSKIVRQLKSVSDNGRITEFVDVINQLFDKNP</sequence>
<dbReference type="AlphaFoldDB" id="A0A1T5HSF1"/>
<name>A0A1T5HSF1_9BACT</name>
<dbReference type="PIRSF" id="PIRSF000445">
    <property type="entry name" value="4pyrrol_synth_GluRdtase"/>
    <property type="match status" value="1"/>
</dbReference>
<dbReference type="Gene3D" id="3.30.460.30">
    <property type="entry name" value="Glutamyl-tRNA reductase, N-terminal domain"/>
    <property type="match status" value="1"/>
</dbReference>
<dbReference type="KEGG" id="asx:CDL62_00280"/>
<keyword evidence="6 9" id="KW-0627">Porphyrin biosynthesis</keyword>
<dbReference type="InterPro" id="IPR018214">
    <property type="entry name" value="GluRdtase_CS"/>
</dbReference>
<reference evidence="18 19" key="1">
    <citation type="submission" date="2017-02" db="EMBL/GenBank/DDBJ databases">
        <authorList>
            <person name="Peterson S.W."/>
        </authorList>
    </citation>
    <scope>NUCLEOTIDE SEQUENCE [LARGE SCALE GENOMIC DNA]</scope>
    <source>
        <strain evidence="18 19">DSM 24412</strain>
    </source>
</reference>
<evidence type="ECO:0000256" key="14">
    <source>
        <dbReference type="RuleBase" id="RU000584"/>
    </source>
</evidence>
<dbReference type="EC" id="1.2.1.70" evidence="3 9"/>
<dbReference type="FunFam" id="3.40.50.720:FF:000031">
    <property type="entry name" value="Glutamyl-tRNA reductase"/>
    <property type="match status" value="1"/>
</dbReference>
<organism evidence="18 19">
    <name type="scientific">Alkalitalea saponilacus</name>
    <dbReference type="NCBI Taxonomy" id="889453"/>
    <lineage>
        <taxon>Bacteria</taxon>
        <taxon>Pseudomonadati</taxon>
        <taxon>Bacteroidota</taxon>
        <taxon>Bacteroidia</taxon>
        <taxon>Marinilabiliales</taxon>
        <taxon>Marinilabiliaceae</taxon>
        <taxon>Alkalitalea</taxon>
    </lineage>
</organism>
<evidence type="ECO:0000256" key="10">
    <source>
        <dbReference type="PIRSR" id="PIRSR000445-1"/>
    </source>
</evidence>
<keyword evidence="4 9" id="KW-0521">NADP</keyword>
<feature type="site" description="Important for activity" evidence="9 13">
    <location>
        <position position="99"/>
    </location>
</feature>
<evidence type="ECO:0000313" key="19">
    <source>
        <dbReference type="Proteomes" id="UP000191055"/>
    </source>
</evidence>
<comment type="pathway">
    <text evidence="1 9 14">Porphyrin-containing compound metabolism; protoporphyrin-IX biosynthesis; 5-aminolevulinate from L-glutamyl-tRNA(Glu): step 1/2.</text>
</comment>
<dbReference type="Pfam" id="PF01488">
    <property type="entry name" value="Shikimate_DH"/>
    <property type="match status" value="1"/>
</dbReference>
<dbReference type="InterPro" id="IPR036343">
    <property type="entry name" value="GluRdtase_N_sf"/>
</dbReference>
<evidence type="ECO:0000256" key="3">
    <source>
        <dbReference type="ARBA" id="ARBA00012970"/>
    </source>
</evidence>
<dbReference type="EMBL" id="FUYV01000019">
    <property type="protein sequence ID" value="SKC23624.1"/>
    <property type="molecule type" value="Genomic_DNA"/>
</dbReference>
<comment type="domain">
    <text evidence="9">Possesses an unusual extended V-shaped dimeric structure with each monomer consisting of three distinct domains arranged along a curved 'spinal' alpha-helix. The N-terminal catalytic domain specifically recognizes the glutamate moiety of the substrate. The second domain is the NADPH-binding domain, and the third C-terminal domain is responsible for dimerization.</text>
</comment>
<evidence type="ECO:0000256" key="13">
    <source>
        <dbReference type="PIRSR" id="PIRSR000445-4"/>
    </source>
</evidence>
<evidence type="ECO:0000256" key="5">
    <source>
        <dbReference type="ARBA" id="ARBA00023002"/>
    </source>
</evidence>
<evidence type="ECO:0000256" key="9">
    <source>
        <dbReference type="HAMAP-Rule" id="MF_00087"/>
    </source>
</evidence>
<dbReference type="UniPathway" id="UPA00251">
    <property type="reaction ID" value="UER00316"/>
</dbReference>
<dbReference type="InterPro" id="IPR006151">
    <property type="entry name" value="Shikm_DH/Glu-tRNA_Rdtase"/>
</dbReference>
<comment type="similarity">
    <text evidence="2 9 14">Belongs to the glutamyl-tRNA reductase family.</text>
</comment>
<dbReference type="SUPFAM" id="SSF69742">
    <property type="entry name" value="Glutamyl tRNA-reductase catalytic, N-terminal domain"/>
    <property type="match status" value="1"/>
</dbReference>
<dbReference type="InterPro" id="IPR015895">
    <property type="entry name" value="4pyrrol_synth_GluRdtase_N"/>
</dbReference>
<evidence type="ECO:0000256" key="1">
    <source>
        <dbReference type="ARBA" id="ARBA00005059"/>
    </source>
</evidence>
<evidence type="ECO:0000256" key="12">
    <source>
        <dbReference type="PIRSR" id="PIRSR000445-3"/>
    </source>
</evidence>
<protein>
    <recommendedName>
        <fullName evidence="8 9">Glutamyl-tRNA reductase</fullName>
        <shortName evidence="9">GluTR</shortName>
        <ecNumber evidence="3 9">1.2.1.70</ecNumber>
    </recommendedName>
</protein>
<dbReference type="PROSITE" id="PS00747">
    <property type="entry name" value="GLUTR"/>
    <property type="match status" value="1"/>
</dbReference>
<evidence type="ECO:0000259" key="17">
    <source>
        <dbReference type="Pfam" id="PF05201"/>
    </source>
</evidence>
<accession>A0A1T5HSF1</accession>
<dbReference type="Gene3D" id="3.40.50.720">
    <property type="entry name" value="NAD(P)-binding Rossmann-like Domain"/>
    <property type="match status" value="1"/>
</dbReference>
<feature type="domain" description="Tetrapyrrole biosynthesis glutamyl-tRNA reductase dimerisation" evidence="15">
    <location>
        <begin position="319"/>
        <end position="413"/>
    </location>
</feature>
<dbReference type="STRING" id="889453.SAMN03080601_02903"/>
<dbReference type="InterPro" id="IPR036453">
    <property type="entry name" value="GluRdtase_dimer_dom_sf"/>
</dbReference>
<feature type="binding site" evidence="9 11">
    <location>
        <position position="109"/>
    </location>
    <ligand>
        <name>substrate</name>
    </ligand>
</feature>
<evidence type="ECO:0000256" key="11">
    <source>
        <dbReference type="PIRSR" id="PIRSR000445-2"/>
    </source>
</evidence>
<dbReference type="CDD" id="cd05213">
    <property type="entry name" value="NAD_bind_Glutamyl_tRNA_reduct"/>
    <property type="match status" value="1"/>
</dbReference>
<gene>
    <name evidence="9" type="primary">hemA</name>
    <name evidence="18" type="ORF">SAMN03080601_02903</name>
</gene>
<comment type="subunit">
    <text evidence="9">Homodimer.</text>
</comment>
<keyword evidence="19" id="KW-1185">Reference proteome</keyword>
<comment type="function">
    <text evidence="9">Catalyzes the NADPH-dependent reduction of glutamyl-tRNA(Glu) to glutamate 1-semialdehyde (GSA).</text>
</comment>
<dbReference type="GO" id="GO:0019353">
    <property type="term" value="P:protoporphyrinogen IX biosynthetic process from glutamate"/>
    <property type="evidence" value="ECO:0007669"/>
    <property type="project" value="TreeGrafter"/>
</dbReference>
<dbReference type="NCBIfam" id="TIGR01035">
    <property type="entry name" value="hemA"/>
    <property type="match status" value="1"/>
</dbReference>
<feature type="binding site" evidence="9 11">
    <location>
        <begin position="114"/>
        <end position="116"/>
    </location>
    <ligand>
        <name>substrate</name>
    </ligand>
</feature>
<dbReference type="SUPFAM" id="SSF69075">
    <property type="entry name" value="Glutamyl tRNA-reductase dimerization domain"/>
    <property type="match status" value="1"/>
</dbReference>
<dbReference type="Pfam" id="PF05201">
    <property type="entry name" value="GlutR_N"/>
    <property type="match status" value="1"/>
</dbReference>
<dbReference type="HAMAP" id="MF_00087">
    <property type="entry name" value="Glu_tRNA_reductase"/>
    <property type="match status" value="1"/>
</dbReference>
<dbReference type="PANTHER" id="PTHR43013">
    <property type="entry name" value="GLUTAMYL-TRNA REDUCTASE"/>
    <property type="match status" value="1"/>
</dbReference>
<feature type="binding site" evidence="9 12">
    <location>
        <begin position="189"/>
        <end position="194"/>
    </location>
    <ligand>
        <name>NADP(+)</name>
        <dbReference type="ChEBI" id="CHEBI:58349"/>
    </ligand>
</feature>
<feature type="active site" description="Nucleophile" evidence="9 10">
    <location>
        <position position="49"/>
    </location>
</feature>